<comment type="caution">
    <text evidence="1">The sequence shown here is derived from an EMBL/GenBank/DDBJ whole genome shotgun (WGS) entry which is preliminary data.</text>
</comment>
<organism evidence="1 2">
    <name type="scientific">Dissostichus mawsoni</name>
    <name type="common">Antarctic cod</name>
    <dbReference type="NCBI Taxonomy" id="36200"/>
    <lineage>
        <taxon>Eukaryota</taxon>
        <taxon>Metazoa</taxon>
        <taxon>Chordata</taxon>
        <taxon>Craniata</taxon>
        <taxon>Vertebrata</taxon>
        <taxon>Euteleostomi</taxon>
        <taxon>Actinopterygii</taxon>
        <taxon>Neopterygii</taxon>
        <taxon>Teleostei</taxon>
        <taxon>Neoteleostei</taxon>
        <taxon>Acanthomorphata</taxon>
        <taxon>Eupercaria</taxon>
        <taxon>Perciformes</taxon>
        <taxon>Notothenioidei</taxon>
        <taxon>Nototheniidae</taxon>
        <taxon>Dissostichus</taxon>
    </lineage>
</organism>
<proteinExistence type="predicted"/>
<gene>
    <name evidence="1" type="ORF">F7725_005754</name>
</gene>
<accession>A0A7J5YUL3</accession>
<dbReference type="Proteomes" id="UP000518266">
    <property type="component" value="Unassembled WGS sequence"/>
</dbReference>
<name>A0A7J5YUL3_DISMA</name>
<keyword evidence="2" id="KW-1185">Reference proteome</keyword>
<sequence>MEGARCVFGLKETEQAAPGERGGRGEHSNSGTWNFCTTFFTVFLYLHISAQRHTHALPFRVSHRGRRTTRLRSVIQRRHRREQLLLTDWYMYTHTEL</sequence>
<dbReference type="EMBL" id="JAAKFY010000009">
    <property type="protein sequence ID" value="KAF3852399.1"/>
    <property type="molecule type" value="Genomic_DNA"/>
</dbReference>
<dbReference type="AlphaFoldDB" id="A0A7J5YUL3"/>
<evidence type="ECO:0000313" key="1">
    <source>
        <dbReference type="EMBL" id="KAF3852399.1"/>
    </source>
</evidence>
<evidence type="ECO:0000313" key="2">
    <source>
        <dbReference type="Proteomes" id="UP000518266"/>
    </source>
</evidence>
<protein>
    <submittedName>
        <fullName evidence="1">Uncharacterized protein</fullName>
    </submittedName>
</protein>
<reference evidence="1 2" key="1">
    <citation type="submission" date="2020-03" db="EMBL/GenBank/DDBJ databases">
        <title>Dissostichus mawsoni Genome sequencing and assembly.</title>
        <authorList>
            <person name="Park H."/>
        </authorList>
    </citation>
    <scope>NUCLEOTIDE SEQUENCE [LARGE SCALE GENOMIC DNA]</scope>
    <source>
        <strain evidence="1">DM0001</strain>
        <tissue evidence="1">Muscle</tissue>
    </source>
</reference>